<dbReference type="GO" id="GO:0005737">
    <property type="term" value="C:cytoplasm"/>
    <property type="evidence" value="ECO:0007669"/>
    <property type="project" value="TreeGrafter"/>
</dbReference>
<dbReference type="EMBL" id="HACG01010404">
    <property type="protein sequence ID" value="CEK57269.1"/>
    <property type="molecule type" value="Transcribed_RNA"/>
</dbReference>
<feature type="non-terminal residue" evidence="3">
    <location>
        <position position="1"/>
    </location>
</feature>
<evidence type="ECO:0000256" key="1">
    <source>
        <dbReference type="ARBA" id="ARBA00022679"/>
    </source>
</evidence>
<proteinExistence type="predicted"/>
<keyword evidence="2" id="KW-0418">Kinase</keyword>
<dbReference type="PANTHER" id="PTHR43435:SF4">
    <property type="entry name" value="FGGY CARBOHYDRATE KINASE DOMAIN-CONTAINING PROTEIN"/>
    <property type="match status" value="1"/>
</dbReference>
<dbReference type="PANTHER" id="PTHR43435">
    <property type="entry name" value="RIBULOKINASE"/>
    <property type="match status" value="1"/>
</dbReference>
<sequence>ADVLGLPIVLPEADQSVLLGAAMLGASASGKVGNLQSVMSLMGGQGSVVEPETAISSFHRKKFQVFLDMLQDQQKYRNIMRNVEPNV</sequence>
<evidence type="ECO:0000313" key="3">
    <source>
        <dbReference type="EMBL" id="CEK57269.1"/>
    </source>
</evidence>
<dbReference type="SUPFAM" id="SSF53067">
    <property type="entry name" value="Actin-like ATPase domain"/>
    <property type="match status" value="1"/>
</dbReference>
<dbReference type="GO" id="GO:0019321">
    <property type="term" value="P:pentose metabolic process"/>
    <property type="evidence" value="ECO:0007669"/>
    <property type="project" value="TreeGrafter"/>
</dbReference>
<dbReference type="Gene3D" id="3.30.420.40">
    <property type="match status" value="1"/>
</dbReference>
<evidence type="ECO:0000256" key="2">
    <source>
        <dbReference type="ARBA" id="ARBA00022777"/>
    </source>
</evidence>
<accession>A0A0B6YM24</accession>
<keyword evidence="1" id="KW-0808">Transferase</keyword>
<organism evidence="3">
    <name type="scientific">Arion vulgaris</name>
    <dbReference type="NCBI Taxonomy" id="1028688"/>
    <lineage>
        <taxon>Eukaryota</taxon>
        <taxon>Metazoa</taxon>
        <taxon>Spiralia</taxon>
        <taxon>Lophotrochozoa</taxon>
        <taxon>Mollusca</taxon>
        <taxon>Gastropoda</taxon>
        <taxon>Heterobranchia</taxon>
        <taxon>Euthyneura</taxon>
        <taxon>Panpulmonata</taxon>
        <taxon>Eupulmonata</taxon>
        <taxon>Stylommatophora</taxon>
        <taxon>Helicina</taxon>
        <taxon>Arionoidea</taxon>
        <taxon>Arionidae</taxon>
        <taxon>Arion</taxon>
    </lineage>
</organism>
<gene>
    <name evidence="3" type="primary">ORF29718</name>
</gene>
<name>A0A0B6YM24_9EUPU</name>
<protein>
    <submittedName>
        <fullName evidence="3">Uncharacterized protein</fullName>
    </submittedName>
</protein>
<dbReference type="InterPro" id="IPR043129">
    <property type="entry name" value="ATPase_NBD"/>
</dbReference>
<dbReference type="GO" id="GO:0019150">
    <property type="term" value="F:D-ribulokinase activity"/>
    <property type="evidence" value="ECO:0007669"/>
    <property type="project" value="TreeGrafter"/>
</dbReference>
<dbReference type="AlphaFoldDB" id="A0A0B6YM24"/>
<reference evidence="3" key="1">
    <citation type="submission" date="2014-12" db="EMBL/GenBank/DDBJ databases">
        <title>Insight into the proteome of Arion vulgaris.</title>
        <authorList>
            <person name="Aradska J."/>
            <person name="Bulat T."/>
            <person name="Smidak R."/>
            <person name="Sarate P."/>
            <person name="Gangsoo J."/>
            <person name="Sialana F."/>
            <person name="Bilban M."/>
            <person name="Lubec G."/>
        </authorList>
    </citation>
    <scope>NUCLEOTIDE SEQUENCE</scope>
    <source>
        <tissue evidence="3">Skin</tissue>
    </source>
</reference>